<feature type="domain" description="Flavin reductase like" evidence="3">
    <location>
        <begin position="25"/>
        <end position="169"/>
    </location>
</feature>
<dbReference type="SMART" id="SM00903">
    <property type="entry name" value="Flavin_Reduct"/>
    <property type="match status" value="1"/>
</dbReference>
<dbReference type="RefSeq" id="WP_381217266.1">
    <property type="nucleotide sequence ID" value="NZ_JBHSPC010000085.1"/>
</dbReference>
<protein>
    <submittedName>
        <fullName evidence="4">Flavin reductase</fullName>
    </submittedName>
</protein>
<comment type="caution">
    <text evidence="4">The sequence shown here is derived from an EMBL/GenBank/DDBJ whole genome shotgun (WGS) entry which is preliminary data.</text>
</comment>
<dbReference type="Pfam" id="PF01613">
    <property type="entry name" value="Flavin_Reduct"/>
    <property type="match status" value="1"/>
</dbReference>
<evidence type="ECO:0000259" key="3">
    <source>
        <dbReference type="SMART" id="SM00903"/>
    </source>
</evidence>
<dbReference type="InterPro" id="IPR029016">
    <property type="entry name" value="GAF-like_dom_sf"/>
</dbReference>
<dbReference type="InterPro" id="IPR050268">
    <property type="entry name" value="NADH-dep_flavin_reductase"/>
</dbReference>
<dbReference type="PANTHER" id="PTHR30466:SF11">
    <property type="entry name" value="FLAVIN-DEPENDENT MONOOXYGENASE, REDUCTASE SUBUNIT HSAB"/>
    <property type="match status" value="1"/>
</dbReference>
<proteinExistence type="inferred from homology"/>
<dbReference type="InterPro" id="IPR002563">
    <property type="entry name" value="Flavin_Rdtase-like_dom"/>
</dbReference>
<dbReference type="Proteomes" id="UP001596183">
    <property type="component" value="Unassembled WGS sequence"/>
</dbReference>
<dbReference type="EMBL" id="JBHSPC010000085">
    <property type="protein sequence ID" value="MFC5673430.1"/>
    <property type="molecule type" value="Genomic_DNA"/>
</dbReference>
<accession>A0ABW0XU49</accession>
<gene>
    <name evidence="4" type="ORF">ACFP2V_26000</name>
</gene>
<reference evidence="5" key="1">
    <citation type="journal article" date="2019" name="Int. J. Syst. Evol. Microbiol.">
        <title>The Global Catalogue of Microorganisms (GCM) 10K type strain sequencing project: providing services to taxonomists for standard genome sequencing and annotation.</title>
        <authorList>
            <consortium name="The Broad Institute Genomics Platform"/>
            <consortium name="The Broad Institute Genome Sequencing Center for Infectious Disease"/>
            <person name="Wu L."/>
            <person name="Ma J."/>
        </authorList>
    </citation>
    <scope>NUCLEOTIDE SEQUENCE [LARGE SCALE GENOMIC DNA]</scope>
    <source>
        <strain evidence="5">JCM 13852</strain>
    </source>
</reference>
<organism evidence="4 5">
    <name type="scientific">Streptomyces incanus</name>
    <dbReference type="NCBI Taxonomy" id="887453"/>
    <lineage>
        <taxon>Bacteria</taxon>
        <taxon>Bacillati</taxon>
        <taxon>Actinomycetota</taxon>
        <taxon>Actinomycetes</taxon>
        <taxon>Kitasatosporales</taxon>
        <taxon>Streptomycetaceae</taxon>
        <taxon>Streptomyces</taxon>
    </lineage>
</organism>
<dbReference type="InterPro" id="IPR012349">
    <property type="entry name" value="Split_barrel_FMN-bd"/>
</dbReference>
<keyword evidence="5" id="KW-1185">Reference proteome</keyword>
<dbReference type="SUPFAM" id="SSF50475">
    <property type="entry name" value="FMN-binding split barrel"/>
    <property type="match status" value="1"/>
</dbReference>
<comment type="similarity">
    <text evidence="1">Belongs to the non-flavoprotein flavin reductase family.</text>
</comment>
<dbReference type="Gene3D" id="3.30.450.40">
    <property type="match status" value="1"/>
</dbReference>
<evidence type="ECO:0000256" key="1">
    <source>
        <dbReference type="ARBA" id="ARBA00008898"/>
    </source>
</evidence>
<keyword evidence="2" id="KW-0560">Oxidoreductase</keyword>
<dbReference type="PANTHER" id="PTHR30466">
    <property type="entry name" value="FLAVIN REDUCTASE"/>
    <property type="match status" value="1"/>
</dbReference>
<evidence type="ECO:0000256" key="2">
    <source>
        <dbReference type="ARBA" id="ARBA00023002"/>
    </source>
</evidence>
<dbReference type="SUPFAM" id="SSF55781">
    <property type="entry name" value="GAF domain-like"/>
    <property type="match status" value="1"/>
</dbReference>
<evidence type="ECO:0000313" key="4">
    <source>
        <dbReference type="EMBL" id="MFC5673430.1"/>
    </source>
</evidence>
<dbReference type="Gene3D" id="2.30.110.10">
    <property type="entry name" value="Electron Transport, Fmn-binding Protein, Chain A"/>
    <property type="match status" value="1"/>
</dbReference>
<sequence>MPPDASVLSTSAPEAIDPQVMRQVLGNYPTGVAVVTGRAPDGTLLGMVVGTFSSVSMEPPLVSFMPMKTSRTFTALRECASFCVNILAADQSDVCGSFMRPPEEKFRGLRWRAAPNGAPVIEGVTAWIECTWADVIEVGDHYFALGAIQSLAAERDCLPLLFFQRGYGRFTPGLLMTSDHRSLAAAVGVAERGRLELERLASELGAEVSLLAPLGDEFAFVATAGSSGGTSSPPPGTRLPFAPPLGMLLVGHPGAPSAGQWLDRVPASAPQVREAAAVQLRRTQERGWSLTLHGPLATALLDELVDAFSEPARTPDNERRLLEALRRMAAFHEPEQIMPDRSYSVLQVSVPVCDADENVVLVLRLSGLPGSSSGAEIIAFVNRLRLSARAIERTLTPVL</sequence>
<name>A0ABW0XU49_9ACTN</name>
<evidence type="ECO:0000313" key="5">
    <source>
        <dbReference type="Proteomes" id="UP001596183"/>
    </source>
</evidence>